<name>A0A0F8X210_9ZZZZ</name>
<sequence length="43" mass="4790">MTKNADLIQAINEELKDSDALQYGSSERFVPSYLSTGIRTLDV</sequence>
<proteinExistence type="predicted"/>
<feature type="non-terminal residue" evidence="1">
    <location>
        <position position="43"/>
    </location>
</feature>
<evidence type="ECO:0000313" key="1">
    <source>
        <dbReference type="EMBL" id="KKK54850.1"/>
    </source>
</evidence>
<organism evidence="1">
    <name type="scientific">marine sediment metagenome</name>
    <dbReference type="NCBI Taxonomy" id="412755"/>
    <lineage>
        <taxon>unclassified sequences</taxon>
        <taxon>metagenomes</taxon>
        <taxon>ecological metagenomes</taxon>
    </lineage>
</organism>
<dbReference type="AlphaFoldDB" id="A0A0F8X210"/>
<dbReference type="EMBL" id="LAZR01065787">
    <property type="protein sequence ID" value="KKK54850.1"/>
    <property type="molecule type" value="Genomic_DNA"/>
</dbReference>
<protein>
    <submittedName>
        <fullName evidence="1">Uncharacterized protein</fullName>
    </submittedName>
</protein>
<gene>
    <name evidence="1" type="ORF">LCGC14_3080520</name>
</gene>
<accession>A0A0F8X210</accession>
<reference evidence="1" key="1">
    <citation type="journal article" date="2015" name="Nature">
        <title>Complex archaea that bridge the gap between prokaryotes and eukaryotes.</title>
        <authorList>
            <person name="Spang A."/>
            <person name="Saw J.H."/>
            <person name="Jorgensen S.L."/>
            <person name="Zaremba-Niedzwiedzka K."/>
            <person name="Martijn J."/>
            <person name="Lind A.E."/>
            <person name="van Eijk R."/>
            <person name="Schleper C."/>
            <person name="Guy L."/>
            <person name="Ettema T.J."/>
        </authorList>
    </citation>
    <scope>NUCLEOTIDE SEQUENCE</scope>
</reference>
<comment type="caution">
    <text evidence="1">The sequence shown here is derived from an EMBL/GenBank/DDBJ whole genome shotgun (WGS) entry which is preliminary data.</text>
</comment>